<organism evidence="2">
    <name type="scientific">Anopheles darlingi</name>
    <name type="common">Mosquito</name>
    <dbReference type="NCBI Taxonomy" id="43151"/>
    <lineage>
        <taxon>Eukaryota</taxon>
        <taxon>Metazoa</taxon>
        <taxon>Ecdysozoa</taxon>
        <taxon>Arthropoda</taxon>
        <taxon>Hexapoda</taxon>
        <taxon>Insecta</taxon>
        <taxon>Pterygota</taxon>
        <taxon>Neoptera</taxon>
        <taxon>Endopterygota</taxon>
        <taxon>Diptera</taxon>
        <taxon>Nematocera</taxon>
        <taxon>Culicoidea</taxon>
        <taxon>Culicidae</taxon>
        <taxon>Anophelinae</taxon>
        <taxon>Anopheles</taxon>
    </lineage>
</organism>
<accession>A0A2M4D6H4</accession>
<dbReference type="EMBL" id="GGFL01009006">
    <property type="protein sequence ID" value="MBW73184.1"/>
    <property type="molecule type" value="Transcribed_RNA"/>
</dbReference>
<keyword evidence="1" id="KW-0812">Transmembrane</keyword>
<keyword evidence="1" id="KW-1133">Transmembrane helix</keyword>
<keyword evidence="1" id="KW-0472">Membrane</keyword>
<evidence type="ECO:0000313" key="2">
    <source>
        <dbReference type="EMBL" id="MBW73184.1"/>
    </source>
</evidence>
<proteinExistence type="predicted"/>
<sequence>MPLMFHRFDCICCIRLASFSFCVSANLTTSGAEQPSIVLLWCSCLIALMADCLVANVTKAQPLLSPDGSRSTVHSSMTPWPEKRCRTSFSLYFLLSIPTNSLRSFRFSLSAGFIWIGWCIPTRVLMLCSASCALRAAFRV</sequence>
<reference evidence="2" key="1">
    <citation type="submission" date="2018-01" db="EMBL/GenBank/DDBJ databases">
        <title>An insight into the sialome of Amazonian anophelines.</title>
        <authorList>
            <person name="Ribeiro J.M."/>
            <person name="Scarpassa V."/>
            <person name="Calvo E."/>
        </authorList>
    </citation>
    <scope>NUCLEOTIDE SEQUENCE</scope>
</reference>
<evidence type="ECO:0000256" key="1">
    <source>
        <dbReference type="SAM" id="Phobius"/>
    </source>
</evidence>
<protein>
    <submittedName>
        <fullName evidence="2">Uncharacterized protein</fullName>
    </submittedName>
</protein>
<name>A0A2M4D6H4_ANODA</name>
<dbReference type="AlphaFoldDB" id="A0A2M4D6H4"/>
<feature type="transmembrane region" description="Helical" evidence="1">
    <location>
        <begin position="113"/>
        <end position="138"/>
    </location>
</feature>